<evidence type="ECO:0000313" key="2">
    <source>
        <dbReference type="Proteomes" id="UP001341281"/>
    </source>
</evidence>
<organism evidence="1 2">
    <name type="scientific">Paspalum notatum var. saurae</name>
    <dbReference type="NCBI Taxonomy" id="547442"/>
    <lineage>
        <taxon>Eukaryota</taxon>
        <taxon>Viridiplantae</taxon>
        <taxon>Streptophyta</taxon>
        <taxon>Embryophyta</taxon>
        <taxon>Tracheophyta</taxon>
        <taxon>Spermatophyta</taxon>
        <taxon>Magnoliopsida</taxon>
        <taxon>Liliopsida</taxon>
        <taxon>Poales</taxon>
        <taxon>Poaceae</taxon>
        <taxon>PACMAD clade</taxon>
        <taxon>Panicoideae</taxon>
        <taxon>Andropogonodae</taxon>
        <taxon>Paspaleae</taxon>
        <taxon>Paspalinae</taxon>
        <taxon>Paspalum</taxon>
    </lineage>
</organism>
<sequence>MRVTKKAGTPQVPLRLCPCTTSHATLDNAWQRGQGRGTAEACLMRDSRTSSGAGGMSHRHPNECGYLLEAGLQCPTKQW</sequence>
<protein>
    <submittedName>
        <fullName evidence="1">Uncharacterized protein</fullName>
    </submittedName>
</protein>
<gene>
    <name evidence="1" type="ORF">U9M48_036538</name>
</gene>
<proteinExistence type="predicted"/>
<evidence type="ECO:0000313" key="1">
    <source>
        <dbReference type="EMBL" id="WVZ90216.1"/>
    </source>
</evidence>
<reference evidence="1 2" key="1">
    <citation type="submission" date="2024-02" db="EMBL/GenBank/DDBJ databases">
        <title>High-quality chromosome-scale genome assembly of Pensacola bahiagrass (Paspalum notatum Flugge var. saurae).</title>
        <authorList>
            <person name="Vega J.M."/>
            <person name="Podio M."/>
            <person name="Orjuela J."/>
            <person name="Siena L.A."/>
            <person name="Pessino S.C."/>
            <person name="Combes M.C."/>
            <person name="Mariac C."/>
            <person name="Albertini E."/>
            <person name="Pupilli F."/>
            <person name="Ortiz J.P.A."/>
            <person name="Leblanc O."/>
        </authorList>
    </citation>
    <scope>NUCLEOTIDE SEQUENCE [LARGE SCALE GENOMIC DNA]</scope>
    <source>
        <strain evidence="1">R1</strain>
        <tissue evidence="1">Leaf</tissue>
    </source>
</reference>
<name>A0AAQ3X8E9_PASNO</name>
<dbReference type="Proteomes" id="UP001341281">
    <property type="component" value="Chromosome 08"/>
</dbReference>
<accession>A0AAQ3X8E9</accession>
<dbReference type="EMBL" id="CP144752">
    <property type="protein sequence ID" value="WVZ90216.1"/>
    <property type="molecule type" value="Genomic_DNA"/>
</dbReference>
<keyword evidence="2" id="KW-1185">Reference proteome</keyword>
<dbReference type="AlphaFoldDB" id="A0AAQ3X8E9"/>